<dbReference type="Proteomes" id="UP000093501">
    <property type="component" value="Unassembled WGS sequence"/>
</dbReference>
<comment type="caution">
    <text evidence="1">The sequence shown here is derived from an EMBL/GenBank/DDBJ whole genome shotgun (WGS) entry which is preliminary data.</text>
</comment>
<dbReference type="Gene3D" id="3.90.1140.10">
    <property type="entry name" value="Cyclic phosphodiesterase"/>
    <property type="match status" value="1"/>
</dbReference>
<dbReference type="RefSeq" id="WP_068750935.1">
    <property type="nucleotide sequence ID" value="NZ_LR214441.1"/>
</dbReference>
<gene>
    <name evidence="1" type="ORF">BCR15_01525</name>
</gene>
<keyword evidence="2" id="KW-1185">Reference proteome</keyword>
<dbReference type="InterPro" id="IPR009097">
    <property type="entry name" value="Cyclic_Pdiesterase"/>
</dbReference>
<proteinExistence type="predicted"/>
<dbReference type="SUPFAM" id="SSF55144">
    <property type="entry name" value="LigT-like"/>
    <property type="match status" value="1"/>
</dbReference>
<dbReference type="AlphaFoldDB" id="A0A1C0AQB3"/>
<protein>
    <submittedName>
        <fullName evidence="1">Uncharacterized protein</fullName>
    </submittedName>
</protein>
<evidence type="ECO:0000313" key="1">
    <source>
        <dbReference type="EMBL" id="OCL36569.1"/>
    </source>
</evidence>
<dbReference type="Pfam" id="PF13563">
    <property type="entry name" value="2_5_RNA_ligase2"/>
    <property type="match status" value="1"/>
</dbReference>
<sequence length="197" mass="21860">MESFFDATTTWDRLDGSLHVYVVPDEDVTDRLADLQSRLDGVPDLPVMPRAWLHFTVNRLAQYDEIGNREITRLADALTVELAGVPAFDLRVGPPQVHERAVECVGESTPGWEALVDGVRRAALGTFGGTMPDRPYAPHVTLAYATGDVPDREIRARLEGSPEVGTMRVETAHLMSVTMRPELGWFDFVELANWSLA</sequence>
<accession>A0A1C0AQB3</accession>
<reference evidence="2" key="1">
    <citation type="submission" date="2016-07" db="EMBL/GenBank/DDBJ databases">
        <authorList>
            <person name="Florea S."/>
            <person name="Webb J.S."/>
            <person name="Jaromczyk J."/>
            <person name="Schardl C.L."/>
        </authorList>
    </citation>
    <scope>NUCLEOTIDE SEQUENCE [LARGE SCALE GENOMIC DNA]</scope>
    <source>
        <strain evidence="2">IPBSL-7</strain>
    </source>
</reference>
<organism evidence="1 2">
    <name type="scientific">Tessaracoccus lapidicaptus</name>
    <dbReference type="NCBI Taxonomy" id="1427523"/>
    <lineage>
        <taxon>Bacteria</taxon>
        <taxon>Bacillati</taxon>
        <taxon>Actinomycetota</taxon>
        <taxon>Actinomycetes</taxon>
        <taxon>Propionibacteriales</taxon>
        <taxon>Propionibacteriaceae</taxon>
        <taxon>Tessaracoccus</taxon>
    </lineage>
</organism>
<dbReference type="EMBL" id="MBQD01000011">
    <property type="protein sequence ID" value="OCL36569.1"/>
    <property type="molecule type" value="Genomic_DNA"/>
</dbReference>
<name>A0A1C0AQB3_9ACTN</name>
<evidence type="ECO:0000313" key="2">
    <source>
        <dbReference type="Proteomes" id="UP000093501"/>
    </source>
</evidence>